<dbReference type="GO" id="GO:0015344">
    <property type="term" value="F:siderophore uptake transmembrane transporter activity"/>
    <property type="evidence" value="ECO:0007669"/>
    <property type="project" value="TreeGrafter"/>
</dbReference>
<dbReference type="Gene3D" id="2.170.130.10">
    <property type="entry name" value="TonB-dependent receptor, plug domain"/>
    <property type="match status" value="1"/>
</dbReference>
<dbReference type="Pfam" id="PF07715">
    <property type="entry name" value="Plug"/>
    <property type="match status" value="1"/>
</dbReference>
<dbReference type="GO" id="GO:0009279">
    <property type="term" value="C:cell outer membrane"/>
    <property type="evidence" value="ECO:0007669"/>
    <property type="project" value="UniProtKB-SubCell"/>
</dbReference>
<evidence type="ECO:0000259" key="12">
    <source>
        <dbReference type="Pfam" id="PF00593"/>
    </source>
</evidence>
<dbReference type="RefSeq" id="WP_071184207.1">
    <property type="nucleotide sequence ID" value="NZ_CP017774.1"/>
</dbReference>
<evidence type="ECO:0000313" key="15">
    <source>
        <dbReference type="Proteomes" id="UP000178198"/>
    </source>
</evidence>
<protein>
    <recommendedName>
        <fullName evidence="16">TonB-dependent receptor</fullName>
    </recommendedName>
</protein>
<proteinExistence type="inferred from homology"/>
<dbReference type="AlphaFoldDB" id="A0A1D9P8U9"/>
<dbReference type="InterPro" id="IPR012910">
    <property type="entry name" value="Plug_dom"/>
</dbReference>
<dbReference type="InterPro" id="IPR008969">
    <property type="entry name" value="CarboxyPept-like_regulatory"/>
</dbReference>
<dbReference type="Gene3D" id="2.40.170.20">
    <property type="entry name" value="TonB-dependent receptor, beta-barrel domain"/>
    <property type="match status" value="1"/>
</dbReference>
<evidence type="ECO:0000256" key="3">
    <source>
        <dbReference type="ARBA" id="ARBA00022452"/>
    </source>
</evidence>
<dbReference type="KEGG" id="fcm:BIW12_05675"/>
<evidence type="ECO:0000256" key="10">
    <source>
        <dbReference type="PROSITE-ProRule" id="PRU01360"/>
    </source>
</evidence>
<dbReference type="Pfam" id="PF13715">
    <property type="entry name" value="CarbopepD_reg_2"/>
    <property type="match status" value="1"/>
</dbReference>
<evidence type="ECO:0000256" key="7">
    <source>
        <dbReference type="ARBA" id="ARBA00023136"/>
    </source>
</evidence>
<keyword evidence="3 10" id="KW-1134">Transmembrane beta strand</keyword>
<keyword evidence="5" id="KW-0732">Signal</keyword>
<dbReference type="InterPro" id="IPR037066">
    <property type="entry name" value="Plug_dom_sf"/>
</dbReference>
<name>A0A1D9P8U9_9FLAO</name>
<dbReference type="PANTHER" id="PTHR30069">
    <property type="entry name" value="TONB-DEPENDENT OUTER MEMBRANE RECEPTOR"/>
    <property type="match status" value="1"/>
</dbReference>
<keyword evidence="15" id="KW-1185">Reference proteome</keyword>
<evidence type="ECO:0000259" key="13">
    <source>
        <dbReference type="Pfam" id="PF07715"/>
    </source>
</evidence>
<dbReference type="GO" id="GO:0044718">
    <property type="term" value="P:siderophore transmembrane transport"/>
    <property type="evidence" value="ECO:0007669"/>
    <property type="project" value="TreeGrafter"/>
</dbReference>
<keyword evidence="6 11" id="KW-0798">TonB box</keyword>
<feature type="domain" description="TonB-dependent receptor plug" evidence="13">
    <location>
        <begin position="117"/>
        <end position="215"/>
    </location>
</feature>
<evidence type="ECO:0000313" key="14">
    <source>
        <dbReference type="EMBL" id="AOZ98962.1"/>
    </source>
</evidence>
<keyword evidence="9 10" id="KW-0998">Cell outer membrane</keyword>
<reference evidence="14 15" key="1">
    <citation type="submission" date="2016-10" db="EMBL/GenBank/DDBJ databases">
        <title>Complete Genome Sequence of Flavobacterium sp. PK15.</title>
        <authorList>
            <person name="Ekwe A."/>
            <person name="Kim S.B."/>
        </authorList>
    </citation>
    <scope>NUCLEOTIDE SEQUENCE [LARGE SCALE GENOMIC DNA]</scope>
    <source>
        <strain evidence="14 15">PK15</strain>
    </source>
</reference>
<evidence type="ECO:0008006" key="16">
    <source>
        <dbReference type="Google" id="ProtNLM"/>
    </source>
</evidence>
<evidence type="ECO:0000256" key="2">
    <source>
        <dbReference type="ARBA" id="ARBA00022448"/>
    </source>
</evidence>
<keyword evidence="7 10" id="KW-0472">Membrane</keyword>
<keyword evidence="2 10" id="KW-0813">Transport</keyword>
<dbReference type="STRING" id="1306519.BIW12_05675"/>
<keyword evidence="8" id="KW-0675">Receptor</keyword>
<evidence type="ECO:0000256" key="11">
    <source>
        <dbReference type="RuleBase" id="RU003357"/>
    </source>
</evidence>
<organism evidence="14 15">
    <name type="scientific">Flavobacterium commune</name>
    <dbReference type="NCBI Taxonomy" id="1306519"/>
    <lineage>
        <taxon>Bacteria</taxon>
        <taxon>Pseudomonadati</taxon>
        <taxon>Bacteroidota</taxon>
        <taxon>Flavobacteriia</taxon>
        <taxon>Flavobacteriales</taxon>
        <taxon>Flavobacteriaceae</taxon>
        <taxon>Flavobacterium</taxon>
    </lineage>
</organism>
<dbReference type="InterPro" id="IPR000531">
    <property type="entry name" value="Beta-barrel_TonB"/>
</dbReference>
<evidence type="ECO:0000256" key="6">
    <source>
        <dbReference type="ARBA" id="ARBA00023077"/>
    </source>
</evidence>
<keyword evidence="4 10" id="KW-0812">Transmembrane</keyword>
<dbReference type="OrthoDB" id="9795928at2"/>
<evidence type="ECO:0000256" key="9">
    <source>
        <dbReference type="ARBA" id="ARBA00023237"/>
    </source>
</evidence>
<evidence type="ECO:0000256" key="8">
    <source>
        <dbReference type="ARBA" id="ARBA00023170"/>
    </source>
</evidence>
<dbReference type="PANTHER" id="PTHR30069:SF29">
    <property type="entry name" value="HEMOGLOBIN AND HEMOGLOBIN-HAPTOGLOBIN-BINDING PROTEIN 1-RELATED"/>
    <property type="match status" value="1"/>
</dbReference>
<dbReference type="EMBL" id="CP017774">
    <property type="protein sequence ID" value="AOZ98962.1"/>
    <property type="molecule type" value="Genomic_DNA"/>
</dbReference>
<accession>A0A1D9P8U9</accession>
<sequence>MSKKIHVFFWLILFGNSIYSQNTISGKITCQEPISFSGIHIHIGQKISSSDASGNYSVNNLPNGATKIFISHLGYQSIDTVIDLKSSLKIGFKLKLNITKLHEVVIQQKNNSSTKSVAEQQIKLETIEKYSNQTLGDVLKEVAGISSLKTGNTVVKPIINGLYGSRVPVINNNVKLEDQQWGTEHAPNFDVNAASKITVIKGASGLQYGGDAIGGLVIIEPLSVKKDTLFGKTILNLDSNGKGGSISSSIHKGNDLGWSWNALGTLKYMGDKQTAAYVLSNTGNREANFSGDIKYAAKKYNATAFYSYYKSVIGILSASHTGNVNDLYQSINNKLPSVINDFTYNIKNPKQDVEHQIAKFNFNYYFNESAFVSFQYAFQFNKRLEYDVRRGDYKNTAALDLDLKTNSLNIDFKKSGHDWNFKSGLSAATQNNYANPATGIRPLIPNYDKIDFGAYGIASYNFSDSFSVDGGLRYDFSKIDATKYYQKSRWDERGFNEEFSKFIVGDYGTQWLTKPNFTLHNISASAGFHKKLENNWDIFTNLSFASRNPNPSEFFSDGLHHSTGVIELGDLNLDKEQSTKLSVTIQKKFNQFSFEINPYINHIQDYIFLKPVGFETTIRGAFPVWEYQQTNAHLLGIDVQTHWDINNYWQHSFSLAYVNGKDRSKNEPLIDMPPLNLNNKIRFSKKEWNQLILELKSEIVLQQNQYPDNNFYTNIIKDNEFESVLVDISTPPPAYHLLHFYSEMKFNTFKNTNTTVAFSIQNIFNVSYRDYLNRQRFFADEIGRSFQIQLKFNY</sequence>
<comment type="subcellular location">
    <subcellularLocation>
        <location evidence="1 10">Cell outer membrane</location>
        <topology evidence="1 10">Multi-pass membrane protein</topology>
    </subcellularLocation>
</comment>
<comment type="similarity">
    <text evidence="10 11">Belongs to the TonB-dependent receptor family.</text>
</comment>
<evidence type="ECO:0000256" key="4">
    <source>
        <dbReference type="ARBA" id="ARBA00022692"/>
    </source>
</evidence>
<dbReference type="PROSITE" id="PS52016">
    <property type="entry name" value="TONB_DEPENDENT_REC_3"/>
    <property type="match status" value="1"/>
</dbReference>
<dbReference type="SUPFAM" id="SSF49464">
    <property type="entry name" value="Carboxypeptidase regulatory domain-like"/>
    <property type="match status" value="1"/>
</dbReference>
<dbReference type="InterPro" id="IPR039426">
    <property type="entry name" value="TonB-dep_rcpt-like"/>
</dbReference>
<evidence type="ECO:0000256" key="5">
    <source>
        <dbReference type="ARBA" id="ARBA00022729"/>
    </source>
</evidence>
<gene>
    <name evidence="14" type="ORF">BIW12_05675</name>
</gene>
<dbReference type="Pfam" id="PF00593">
    <property type="entry name" value="TonB_dep_Rec_b-barrel"/>
    <property type="match status" value="1"/>
</dbReference>
<dbReference type="InterPro" id="IPR036942">
    <property type="entry name" value="Beta-barrel_TonB_sf"/>
</dbReference>
<dbReference type="Proteomes" id="UP000178198">
    <property type="component" value="Chromosome"/>
</dbReference>
<dbReference type="SUPFAM" id="SSF56935">
    <property type="entry name" value="Porins"/>
    <property type="match status" value="1"/>
</dbReference>
<evidence type="ECO:0000256" key="1">
    <source>
        <dbReference type="ARBA" id="ARBA00004571"/>
    </source>
</evidence>
<feature type="domain" description="TonB-dependent receptor-like beta-barrel" evidence="12">
    <location>
        <begin position="294"/>
        <end position="763"/>
    </location>
</feature>